<protein>
    <submittedName>
        <fullName evidence="2">DNA/RNA polymerase superfamily protein</fullName>
    </submittedName>
</protein>
<dbReference type="PANTHER" id="PTHR46148">
    <property type="entry name" value="CHROMO DOMAIN-CONTAINING PROTEIN"/>
    <property type="match status" value="1"/>
</dbReference>
<keyword evidence="3" id="KW-1185">Reference proteome</keyword>
<dbReference type="Pfam" id="PF24626">
    <property type="entry name" value="SH3_Tf2-1"/>
    <property type="match status" value="1"/>
</dbReference>
<name>A0A5B6WEW5_9ROSI</name>
<feature type="domain" description="Tf2-1-like SH3-like" evidence="1">
    <location>
        <begin position="39"/>
        <end position="92"/>
    </location>
</feature>
<dbReference type="EMBL" id="SMMG02000003">
    <property type="protein sequence ID" value="KAA3479745.1"/>
    <property type="molecule type" value="Genomic_DNA"/>
</dbReference>
<evidence type="ECO:0000313" key="2">
    <source>
        <dbReference type="EMBL" id="KAA3479745.1"/>
    </source>
</evidence>
<proteinExistence type="predicted"/>
<accession>A0A5B6WEW5</accession>
<gene>
    <name evidence="2" type="ORF">EPI10_020234</name>
</gene>
<organism evidence="2 3">
    <name type="scientific">Gossypium australe</name>
    <dbReference type="NCBI Taxonomy" id="47621"/>
    <lineage>
        <taxon>Eukaryota</taxon>
        <taxon>Viridiplantae</taxon>
        <taxon>Streptophyta</taxon>
        <taxon>Embryophyta</taxon>
        <taxon>Tracheophyta</taxon>
        <taxon>Spermatophyta</taxon>
        <taxon>Magnoliopsida</taxon>
        <taxon>eudicotyledons</taxon>
        <taxon>Gunneridae</taxon>
        <taxon>Pentapetalae</taxon>
        <taxon>rosids</taxon>
        <taxon>malvids</taxon>
        <taxon>Malvales</taxon>
        <taxon>Malvaceae</taxon>
        <taxon>Malvoideae</taxon>
        <taxon>Gossypium</taxon>
    </lineage>
</organism>
<sequence length="157" mass="18510">MAPFEALYGIKCKTPLYWSKLRESKMVGIDLIRETNDKKVLYFGRKGKLSLKFIGLYEIIERTDLVAFRLVFLPKLEKIHNVFHVSMLRRYRSDPSHVIPHSEIELQPGLMYYEEQVKILALEVKEVQNKRLSLVKILCCRHGIEEAIWNTEESMKL</sequence>
<evidence type="ECO:0000313" key="3">
    <source>
        <dbReference type="Proteomes" id="UP000325315"/>
    </source>
</evidence>
<dbReference type="OrthoDB" id="998764at2759"/>
<dbReference type="AlphaFoldDB" id="A0A5B6WEW5"/>
<comment type="caution">
    <text evidence="2">The sequence shown here is derived from an EMBL/GenBank/DDBJ whole genome shotgun (WGS) entry which is preliminary data.</text>
</comment>
<reference evidence="3" key="1">
    <citation type="journal article" date="2019" name="Plant Biotechnol. J.">
        <title>Genome sequencing of the Australian wild diploid species Gossypium australe highlights disease resistance and delayed gland morphogenesis.</title>
        <authorList>
            <person name="Cai Y."/>
            <person name="Cai X."/>
            <person name="Wang Q."/>
            <person name="Wang P."/>
            <person name="Zhang Y."/>
            <person name="Cai C."/>
            <person name="Xu Y."/>
            <person name="Wang K."/>
            <person name="Zhou Z."/>
            <person name="Wang C."/>
            <person name="Geng S."/>
            <person name="Li B."/>
            <person name="Dong Q."/>
            <person name="Hou Y."/>
            <person name="Wang H."/>
            <person name="Ai P."/>
            <person name="Liu Z."/>
            <person name="Yi F."/>
            <person name="Sun M."/>
            <person name="An G."/>
            <person name="Cheng J."/>
            <person name="Zhang Y."/>
            <person name="Shi Q."/>
            <person name="Xie Y."/>
            <person name="Shi X."/>
            <person name="Chang Y."/>
            <person name="Huang F."/>
            <person name="Chen Y."/>
            <person name="Hong S."/>
            <person name="Mi L."/>
            <person name="Sun Q."/>
            <person name="Zhang L."/>
            <person name="Zhou B."/>
            <person name="Peng R."/>
            <person name="Zhang X."/>
            <person name="Liu F."/>
        </authorList>
    </citation>
    <scope>NUCLEOTIDE SEQUENCE [LARGE SCALE GENOMIC DNA]</scope>
    <source>
        <strain evidence="3">cv. PA1801</strain>
    </source>
</reference>
<dbReference type="InterPro" id="IPR056924">
    <property type="entry name" value="SH3_Tf2-1"/>
</dbReference>
<dbReference type="Proteomes" id="UP000325315">
    <property type="component" value="Unassembled WGS sequence"/>
</dbReference>
<evidence type="ECO:0000259" key="1">
    <source>
        <dbReference type="Pfam" id="PF24626"/>
    </source>
</evidence>
<dbReference type="PANTHER" id="PTHR46148:SF44">
    <property type="entry name" value="GAG-POL POLYPROTEIN"/>
    <property type="match status" value="1"/>
</dbReference>